<gene>
    <name evidence="1" type="ORF">PHLCEN_2v9434</name>
</gene>
<accession>A0A2R6NQT3</accession>
<dbReference type="EMBL" id="MLYV02000943">
    <property type="protein sequence ID" value="PSR74945.1"/>
    <property type="molecule type" value="Genomic_DNA"/>
</dbReference>
<organism evidence="1 2">
    <name type="scientific">Hermanssonia centrifuga</name>
    <dbReference type="NCBI Taxonomy" id="98765"/>
    <lineage>
        <taxon>Eukaryota</taxon>
        <taxon>Fungi</taxon>
        <taxon>Dikarya</taxon>
        <taxon>Basidiomycota</taxon>
        <taxon>Agaricomycotina</taxon>
        <taxon>Agaricomycetes</taxon>
        <taxon>Polyporales</taxon>
        <taxon>Meruliaceae</taxon>
        <taxon>Hermanssonia</taxon>
    </lineage>
</organism>
<name>A0A2R6NQT3_9APHY</name>
<dbReference type="OrthoDB" id="2742797at2759"/>
<protein>
    <submittedName>
        <fullName evidence="1">Uncharacterized protein</fullName>
    </submittedName>
</protein>
<keyword evidence="2" id="KW-1185">Reference proteome</keyword>
<proteinExistence type="predicted"/>
<evidence type="ECO:0000313" key="2">
    <source>
        <dbReference type="Proteomes" id="UP000186601"/>
    </source>
</evidence>
<comment type="caution">
    <text evidence="1">The sequence shown here is derived from an EMBL/GenBank/DDBJ whole genome shotgun (WGS) entry which is preliminary data.</text>
</comment>
<sequence length="86" mass="9494">MAPEPRTHPNGQKRIKILDVAKVYGDVVEVPLSCYKGVKRGWHTLVTPAQVEAASNQFDGAGILEDIDTQWGSKPEGGCYHQWDSD</sequence>
<dbReference type="AlphaFoldDB" id="A0A2R6NQT3"/>
<reference evidence="1 2" key="1">
    <citation type="submission" date="2018-02" db="EMBL/GenBank/DDBJ databases">
        <title>Genome sequence of the basidiomycete white-rot fungus Phlebia centrifuga.</title>
        <authorList>
            <person name="Granchi Z."/>
            <person name="Peng M."/>
            <person name="de Vries R.P."/>
            <person name="Hilden K."/>
            <person name="Makela M.R."/>
            <person name="Grigoriev I."/>
            <person name="Riley R."/>
        </authorList>
    </citation>
    <scope>NUCLEOTIDE SEQUENCE [LARGE SCALE GENOMIC DNA]</scope>
    <source>
        <strain evidence="1 2">FBCC195</strain>
    </source>
</reference>
<dbReference type="Proteomes" id="UP000186601">
    <property type="component" value="Unassembled WGS sequence"/>
</dbReference>
<evidence type="ECO:0000313" key="1">
    <source>
        <dbReference type="EMBL" id="PSR74945.1"/>
    </source>
</evidence>